<gene>
    <name evidence="1" type="ORF">QYE76_012616</name>
</gene>
<dbReference type="Proteomes" id="UP001231189">
    <property type="component" value="Unassembled WGS sequence"/>
</dbReference>
<reference evidence="1" key="1">
    <citation type="submission" date="2023-07" db="EMBL/GenBank/DDBJ databases">
        <title>A chromosome-level genome assembly of Lolium multiflorum.</title>
        <authorList>
            <person name="Chen Y."/>
            <person name="Copetti D."/>
            <person name="Kolliker R."/>
            <person name="Studer B."/>
        </authorList>
    </citation>
    <scope>NUCLEOTIDE SEQUENCE</scope>
    <source>
        <strain evidence="1">02402/16</strain>
        <tissue evidence="1">Leaf</tissue>
    </source>
</reference>
<sequence length="79" mass="8674">MAIAQAVWFLPSLSLIAIDRPRDDMLTAALLRTTVLPASPPASGHRRAGLTGLATLYIDKKLMDEFDIDFIVTDFASRN</sequence>
<comment type="caution">
    <text evidence="1">The sequence shown here is derived from an EMBL/GenBank/DDBJ whole genome shotgun (WGS) entry which is preliminary data.</text>
</comment>
<evidence type="ECO:0000313" key="1">
    <source>
        <dbReference type="EMBL" id="KAK1695919.1"/>
    </source>
</evidence>
<organism evidence="1 2">
    <name type="scientific">Lolium multiflorum</name>
    <name type="common">Italian ryegrass</name>
    <name type="synonym">Lolium perenne subsp. multiflorum</name>
    <dbReference type="NCBI Taxonomy" id="4521"/>
    <lineage>
        <taxon>Eukaryota</taxon>
        <taxon>Viridiplantae</taxon>
        <taxon>Streptophyta</taxon>
        <taxon>Embryophyta</taxon>
        <taxon>Tracheophyta</taxon>
        <taxon>Spermatophyta</taxon>
        <taxon>Magnoliopsida</taxon>
        <taxon>Liliopsida</taxon>
        <taxon>Poales</taxon>
        <taxon>Poaceae</taxon>
        <taxon>BOP clade</taxon>
        <taxon>Pooideae</taxon>
        <taxon>Poodae</taxon>
        <taxon>Poeae</taxon>
        <taxon>Poeae Chloroplast Group 2 (Poeae type)</taxon>
        <taxon>Loliodinae</taxon>
        <taxon>Loliinae</taxon>
        <taxon>Lolium</taxon>
    </lineage>
</organism>
<dbReference type="AlphaFoldDB" id="A0AAD8U1A0"/>
<protein>
    <submittedName>
        <fullName evidence="1">Uncharacterized protein</fullName>
    </submittedName>
</protein>
<proteinExistence type="predicted"/>
<name>A0AAD8U1A0_LOLMU</name>
<evidence type="ECO:0000313" key="2">
    <source>
        <dbReference type="Proteomes" id="UP001231189"/>
    </source>
</evidence>
<keyword evidence="2" id="KW-1185">Reference proteome</keyword>
<accession>A0AAD8U1A0</accession>
<dbReference type="EMBL" id="JAUUTY010000001">
    <property type="protein sequence ID" value="KAK1695919.1"/>
    <property type="molecule type" value="Genomic_DNA"/>
</dbReference>